<name>A0A3R7GX77_CLOSI</name>
<feature type="transmembrane region" description="Helical" evidence="7">
    <location>
        <begin position="98"/>
        <end position="116"/>
    </location>
</feature>
<feature type="transmembrane region" description="Helical" evidence="7">
    <location>
        <begin position="67"/>
        <end position="86"/>
    </location>
</feature>
<dbReference type="GO" id="GO:0016020">
    <property type="term" value="C:membrane"/>
    <property type="evidence" value="ECO:0007669"/>
    <property type="project" value="UniProtKB-SubCell"/>
</dbReference>
<reference evidence="8 9" key="2">
    <citation type="journal article" date="2021" name="Genomics">
        <title>High-quality reference genome for Clonorchis sinensis.</title>
        <authorList>
            <person name="Young N.D."/>
            <person name="Stroehlein A.J."/>
            <person name="Kinkar L."/>
            <person name="Wang T."/>
            <person name="Sohn W.M."/>
            <person name="Chang B.C.H."/>
            <person name="Kaur P."/>
            <person name="Weisz D."/>
            <person name="Dudchenko O."/>
            <person name="Aiden E.L."/>
            <person name="Korhonen P.K."/>
            <person name="Gasser R.B."/>
        </authorList>
    </citation>
    <scope>NUCLEOTIDE SEQUENCE [LARGE SCALE GENOMIC DNA]</scope>
    <source>
        <strain evidence="8">Cs-k2</strain>
    </source>
</reference>
<keyword evidence="9" id="KW-1185">Reference proteome</keyword>
<keyword evidence="3 7" id="KW-1133">Transmembrane helix</keyword>
<keyword evidence="4 5" id="KW-0472">Membrane</keyword>
<evidence type="ECO:0000313" key="9">
    <source>
        <dbReference type="Proteomes" id="UP000286415"/>
    </source>
</evidence>
<dbReference type="AlphaFoldDB" id="A0A3R7GX77"/>
<dbReference type="STRING" id="79923.A0A3R7GX77"/>
<dbReference type="PANTHER" id="PTHR13439">
    <property type="entry name" value="CT120 PROTEIN"/>
    <property type="match status" value="1"/>
</dbReference>
<evidence type="ECO:0000256" key="5">
    <source>
        <dbReference type="PROSITE-ProRule" id="PRU00205"/>
    </source>
</evidence>
<feature type="transmembrane region" description="Helical" evidence="7">
    <location>
        <begin position="23"/>
        <end position="46"/>
    </location>
</feature>
<dbReference type="GO" id="GO:0005783">
    <property type="term" value="C:endoplasmic reticulum"/>
    <property type="evidence" value="ECO:0007669"/>
    <property type="project" value="TreeGrafter"/>
</dbReference>
<reference evidence="8 9" key="1">
    <citation type="journal article" date="2018" name="Biotechnol. Adv.">
        <title>Improved genomic resources and new bioinformatic workflow for the carcinogenic parasite Clonorchis sinensis: Biotechnological implications.</title>
        <authorList>
            <person name="Wang D."/>
            <person name="Korhonen P.K."/>
            <person name="Gasser R.B."/>
            <person name="Young N.D."/>
        </authorList>
    </citation>
    <scope>NUCLEOTIDE SEQUENCE [LARGE SCALE GENOMIC DNA]</scope>
    <source>
        <strain evidence="8">Cs-k2</strain>
    </source>
</reference>
<dbReference type="InterPro" id="IPR006634">
    <property type="entry name" value="TLC-dom"/>
</dbReference>
<evidence type="ECO:0000256" key="4">
    <source>
        <dbReference type="ARBA" id="ARBA00023136"/>
    </source>
</evidence>
<dbReference type="PROSITE" id="PS50922">
    <property type="entry name" value="TLC"/>
    <property type="match status" value="1"/>
</dbReference>
<evidence type="ECO:0000256" key="3">
    <source>
        <dbReference type="ARBA" id="ARBA00022989"/>
    </source>
</evidence>
<dbReference type="Proteomes" id="UP000286415">
    <property type="component" value="Unassembled WGS sequence"/>
</dbReference>
<evidence type="ECO:0000256" key="2">
    <source>
        <dbReference type="ARBA" id="ARBA00022692"/>
    </source>
</evidence>
<dbReference type="Pfam" id="PF03798">
    <property type="entry name" value="TRAM_LAG1_CLN8"/>
    <property type="match status" value="1"/>
</dbReference>
<comment type="caution">
    <text evidence="8">The sequence shown here is derived from an EMBL/GenBank/DDBJ whole genome shotgun (WGS) entry which is preliminary data.</text>
</comment>
<feature type="compositionally biased region" description="Polar residues" evidence="6">
    <location>
        <begin position="361"/>
        <end position="371"/>
    </location>
</feature>
<feature type="compositionally biased region" description="Acidic residues" evidence="6">
    <location>
        <begin position="333"/>
        <end position="342"/>
    </location>
</feature>
<dbReference type="GO" id="GO:0055088">
    <property type="term" value="P:lipid homeostasis"/>
    <property type="evidence" value="ECO:0007669"/>
    <property type="project" value="TreeGrafter"/>
</dbReference>
<feature type="region of interest" description="Disordered" evidence="6">
    <location>
        <begin position="322"/>
        <end position="371"/>
    </location>
</feature>
<dbReference type="EMBL" id="NIRI02000042">
    <property type="protein sequence ID" value="KAG5451932.1"/>
    <property type="molecule type" value="Genomic_DNA"/>
</dbReference>
<sequence>MPGVNETSTYDDYVVDDFGPTYFYYWMLYSFLFCLFIHHVLSPFVFRRHNRAYREFTRAKRMEWDSRLVSSIHATVVSGLCISTLVKDSKIWMEPLNYPSVSGLTALSISVGYFLCDMVSMPLYWRGKELLIFTLHHAAAAFAFQQVVHYRVCTFFGVYRLTTELSTPFINQRWFYRTIGYKPDRRRVCTVTLLFAVLFAITRNFMSIPFWFIAYRAFTSTNCSVVRKTIPWLDFAFLPPPLILDCLNIYWASKAYRIGWRAAKTLWHADWRTDIKLAQARFRRKWRRIRQRELSESCDQVAPPTQPVKLQSEQEFVDRFLQESSSSSYSSETEYEPLESDEERVLSETVQGVGPEPANLDSDQSLIQRRQ</sequence>
<feature type="compositionally biased region" description="Low complexity" evidence="6">
    <location>
        <begin position="323"/>
        <end position="332"/>
    </location>
</feature>
<gene>
    <name evidence="8" type="ORF">CSKR_110380</name>
</gene>
<proteinExistence type="predicted"/>
<dbReference type="SMART" id="SM00724">
    <property type="entry name" value="TLC"/>
    <property type="match status" value="1"/>
</dbReference>
<keyword evidence="2 5" id="KW-0812">Transmembrane</keyword>
<dbReference type="InterPro" id="IPR050846">
    <property type="entry name" value="TLCD"/>
</dbReference>
<evidence type="ECO:0000256" key="6">
    <source>
        <dbReference type="SAM" id="MobiDB-lite"/>
    </source>
</evidence>
<feature type="transmembrane region" description="Helical" evidence="7">
    <location>
        <begin position="232"/>
        <end position="251"/>
    </location>
</feature>
<comment type="subcellular location">
    <subcellularLocation>
        <location evidence="1">Membrane</location>
        <topology evidence="1">Multi-pass membrane protein</topology>
    </subcellularLocation>
</comment>
<evidence type="ECO:0000256" key="7">
    <source>
        <dbReference type="SAM" id="Phobius"/>
    </source>
</evidence>
<accession>A0A3R7GX77</accession>
<dbReference type="PANTHER" id="PTHR13439:SF0">
    <property type="entry name" value="TOPOISOMERASE I DAMAGE AFFECTED PROTEIN 4"/>
    <property type="match status" value="1"/>
</dbReference>
<dbReference type="OrthoDB" id="10266980at2759"/>
<organism evidence="8 9">
    <name type="scientific">Clonorchis sinensis</name>
    <name type="common">Chinese liver fluke</name>
    <dbReference type="NCBI Taxonomy" id="79923"/>
    <lineage>
        <taxon>Eukaryota</taxon>
        <taxon>Metazoa</taxon>
        <taxon>Spiralia</taxon>
        <taxon>Lophotrochozoa</taxon>
        <taxon>Platyhelminthes</taxon>
        <taxon>Trematoda</taxon>
        <taxon>Digenea</taxon>
        <taxon>Opisthorchiida</taxon>
        <taxon>Opisthorchiata</taxon>
        <taxon>Opisthorchiidae</taxon>
        <taxon>Clonorchis</taxon>
    </lineage>
</organism>
<dbReference type="InParanoid" id="A0A3R7GX77"/>
<protein>
    <submittedName>
        <fullName evidence="8">TLC domain-containing protein 4</fullName>
    </submittedName>
</protein>
<evidence type="ECO:0000313" key="8">
    <source>
        <dbReference type="EMBL" id="KAG5451932.1"/>
    </source>
</evidence>
<feature type="transmembrane region" description="Helical" evidence="7">
    <location>
        <begin position="191"/>
        <end position="212"/>
    </location>
</feature>
<evidence type="ECO:0000256" key="1">
    <source>
        <dbReference type="ARBA" id="ARBA00004141"/>
    </source>
</evidence>